<dbReference type="GO" id="GO:0005634">
    <property type="term" value="C:nucleus"/>
    <property type="evidence" value="ECO:0007669"/>
    <property type="project" value="TreeGrafter"/>
</dbReference>
<comment type="caution">
    <text evidence="5">The sequence shown here is derived from an EMBL/GenBank/DDBJ whole genome shotgun (WGS) entry which is preliminary data.</text>
</comment>
<evidence type="ECO:0000313" key="5">
    <source>
        <dbReference type="EMBL" id="PNP46653.1"/>
    </source>
</evidence>
<dbReference type="Gene3D" id="3.40.50.300">
    <property type="entry name" value="P-loop containing nucleotide triphosphate hydrolases"/>
    <property type="match status" value="1"/>
</dbReference>
<evidence type="ECO:0000256" key="1">
    <source>
        <dbReference type="ARBA" id="ARBA00022741"/>
    </source>
</evidence>
<dbReference type="GO" id="GO:0008094">
    <property type="term" value="F:ATP-dependent activity, acting on DNA"/>
    <property type="evidence" value="ECO:0007669"/>
    <property type="project" value="TreeGrafter"/>
</dbReference>
<sequence>MLDVLQIQHLIYAKTLSTERRAHYVDTFNHNEKFRVLLMDLSQAAFGLDMREASRIYFINPVLNPQVEAQAIGRARRISQKRPVSVETLVLKNSLDEVILERKKHMSQEEHRQAKSILDVRPIYNWIKNTKVAPMKPSEDDYTLQMAALQTTQAVFGKGFGVVAHPDDGIILDEKQAPNNTPSRHQRPLIVSNMLKRSYDNGPGGGGMTKDVEIYAAPQEEPISHPIRRVRFA</sequence>
<dbReference type="AlphaFoldDB" id="A0A2K0TMB4"/>
<dbReference type="PANTHER" id="PTHR45626:SF51">
    <property type="entry name" value="SNF2-RELATED DOMAIN-CONTAINING PROTEIN"/>
    <property type="match status" value="1"/>
</dbReference>
<dbReference type="SUPFAM" id="SSF52540">
    <property type="entry name" value="P-loop containing nucleoside triphosphate hydrolases"/>
    <property type="match status" value="1"/>
</dbReference>
<dbReference type="OrthoDB" id="2801544at2759"/>
<dbReference type="InterPro" id="IPR027417">
    <property type="entry name" value="P-loop_NTPase"/>
</dbReference>
<proteinExistence type="predicted"/>
<keyword evidence="2" id="KW-0378">Hydrolase</keyword>
<evidence type="ECO:0000313" key="6">
    <source>
        <dbReference type="Proteomes" id="UP000236546"/>
    </source>
</evidence>
<name>A0A2K0TMB4_9HYPO</name>
<dbReference type="InterPro" id="IPR049730">
    <property type="entry name" value="SNF2/RAD54-like_C"/>
</dbReference>
<dbReference type="EMBL" id="MTYH01000014">
    <property type="protein sequence ID" value="PNP46653.1"/>
    <property type="molecule type" value="Genomic_DNA"/>
</dbReference>
<reference evidence="5 6" key="1">
    <citation type="submission" date="2017-02" db="EMBL/GenBank/DDBJ databases">
        <title>Genomes of Trichoderma spp. with biocontrol activity.</title>
        <authorList>
            <person name="Gardiner D."/>
            <person name="Kazan K."/>
            <person name="Vos C."/>
            <person name="Harvey P."/>
        </authorList>
    </citation>
    <scope>NUCLEOTIDE SEQUENCE [LARGE SCALE GENOMIC DNA]</scope>
    <source>
        <strain evidence="5 6">A5MH</strain>
    </source>
</reference>
<protein>
    <recommendedName>
        <fullName evidence="4">Helicase C-terminal domain-containing protein</fullName>
    </recommendedName>
</protein>
<accession>A0A2K0TMB4</accession>
<dbReference type="GO" id="GO:0016787">
    <property type="term" value="F:hydrolase activity"/>
    <property type="evidence" value="ECO:0007669"/>
    <property type="project" value="UniProtKB-KW"/>
</dbReference>
<dbReference type="InterPro" id="IPR001650">
    <property type="entry name" value="Helicase_C-like"/>
</dbReference>
<keyword evidence="3" id="KW-0067">ATP-binding</keyword>
<dbReference type="Pfam" id="PF00271">
    <property type="entry name" value="Helicase_C"/>
    <property type="match status" value="1"/>
</dbReference>
<dbReference type="InterPro" id="IPR050628">
    <property type="entry name" value="SNF2_RAD54_helicase_TF"/>
</dbReference>
<organism evidence="5 6">
    <name type="scientific">Trichoderma gamsii</name>
    <dbReference type="NCBI Taxonomy" id="398673"/>
    <lineage>
        <taxon>Eukaryota</taxon>
        <taxon>Fungi</taxon>
        <taxon>Dikarya</taxon>
        <taxon>Ascomycota</taxon>
        <taxon>Pezizomycotina</taxon>
        <taxon>Sordariomycetes</taxon>
        <taxon>Hypocreomycetidae</taxon>
        <taxon>Hypocreales</taxon>
        <taxon>Hypocreaceae</taxon>
        <taxon>Trichoderma</taxon>
    </lineage>
</organism>
<feature type="domain" description="Helicase C-terminal" evidence="4">
    <location>
        <begin position="1"/>
        <end position="131"/>
    </location>
</feature>
<dbReference type="GO" id="GO:0006281">
    <property type="term" value="P:DNA repair"/>
    <property type="evidence" value="ECO:0007669"/>
    <property type="project" value="TreeGrafter"/>
</dbReference>
<dbReference type="CDD" id="cd18793">
    <property type="entry name" value="SF2_C_SNF"/>
    <property type="match status" value="1"/>
</dbReference>
<dbReference type="PROSITE" id="PS51194">
    <property type="entry name" value="HELICASE_CTER"/>
    <property type="match status" value="1"/>
</dbReference>
<gene>
    <name evidence="5" type="ORF">TGAMA5MH_01602</name>
</gene>
<evidence type="ECO:0000256" key="3">
    <source>
        <dbReference type="ARBA" id="ARBA00022840"/>
    </source>
</evidence>
<evidence type="ECO:0000256" key="2">
    <source>
        <dbReference type="ARBA" id="ARBA00022801"/>
    </source>
</evidence>
<dbReference type="PANTHER" id="PTHR45626">
    <property type="entry name" value="TRANSCRIPTION TERMINATION FACTOR 2-RELATED"/>
    <property type="match status" value="1"/>
</dbReference>
<dbReference type="GO" id="GO:0005524">
    <property type="term" value="F:ATP binding"/>
    <property type="evidence" value="ECO:0007669"/>
    <property type="project" value="UniProtKB-KW"/>
</dbReference>
<keyword evidence="1" id="KW-0547">Nucleotide-binding</keyword>
<evidence type="ECO:0000259" key="4">
    <source>
        <dbReference type="PROSITE" id="PS51194"/>
    </source>
</evidence>
<dbReference type="Proteomes" id="UP000236546">
    <property type="component" value="Unassembled WGS sequence"/>
</dbReference>